<evidence type="ECO:0000313" key="6">
    <source>
        <dbReference type="EMBL" id="KZF22823.1"/>
    </source>
</evidence>
<reference evidence="6 7" key="1">
    <citation type="journal article" date="2016" name="Fungal Biol.">
        <title>The genome of Xylona heveae provides a window into fungal endophytism.</title>
        <authorList>
            <person name="Gazis R."/>
            <person name="Kuo A."/>
            <person name="Riley R."/>
            <person name="LaButti K."/>
            <person name="Lipzen A."/>
            <person name="Lin J."/>
            <person name="Amirebrahimi M."/>
            <person name="Hesse C.N."/>
            <person name="Spatafora J.W."/>
            <person name="Henrissat B."/>
            <person name="Hainaut M."/>
            <person name="Grigoriev I.V."/>
            <person name="Hibbett D.S."/>
        </authorList>
    </citation>
    <scope>NUCLEOTIDE SEQUENCE [LARGE SCALE GENOMIC DNA]</scope>
    <source>
        <strain evidence="6 7">TC161</strain>
    </source>
</reference>
<evidence type="ECO:0000256" key="1">
    <source>
        <dbReference type="ARBA" id="ARBA00004123"/>
    </source>
</evidence>
<gene>
    <name evidence="6" type="ORF">L228DRAFT_247219</name>
</gene>
<sequence length="243" mass="27468">MMGRIAGANASWYDELDGDLDTRPSELFPPVIPPIAKQLSRLERTQVARYRTLRDRVHEGPLYTELGENVAEAKKATSSAATADPFTSMPTYGMKYMKKRRKIPRLDTRPYVLRLFPAELWSTLDPHHEKSDVPGSKKRKRLMISTNRTGALDDLEAADEEEDVDDMERKKRAIDNVPEVEEEDDEDKALDEEPEEEDVDDDFSEDDDDMGGDYNAENYFDDGGDDAADDWGDDDGGGGGDYY</sequence>
<dbReference type="PANTHER" id="PTHR15367">
    <property type="entry name" value="DNA-DIRECTED RNA POLYMERASE III"/>
    <property type="match status" value="1"/>
</dbReference>
<evidence type="ECO:0000256" key="5">
    <source>
        <dbReference type="SAM" id="MobiDB-lite"/>
    </source>
</evidence>
<proteinExistence type="inferred from homology"/>
<feature type="compositionally biased region" description="Acidic residues" evidence="5">
    <location>
        <begin position="153"/>
        <end position="166"/>
    </location>
</feature>
<dbReference type="InterPro" id="IPR024661">
    <property type="entry name" value="RNA_pol_III_Rpc31"/>
</dbReference>
<protein>
    <recommendedName>
        <fullName evidence="4">DNA-directed RNA polymerase III subunit</fullName>
    </recommendedName>
</protein>
<dbReference type="GeneID" id="28897731"/>
<comment type="subunit">
    <text evidence="4">Component of the RNA polymerase III (Pol III) complex.</text>
</comment>
<feature type="region of interest" description="Disordered" evidence="5">
    <location>
        <begin position="125"/>
        <end position="243"/>
    </location>
</feature>
<dbReference type="OMA" id="EWSSRPV"/>
<comment type="similarity">
    <text evidence="2 4">Belongs to the eukaryotic RPC7 RNA polymerase subunit family.</text>
</comment>
<keyword evidence="3 4" id="KW-0539">Nucleus</keyword>
<dbReference type="InParanoid" id="A0A165H079"/>
<comment type="function">
    <text evidence="4">DNA-dependent RNA polymerase catalyzes the transcription of DNA into RNA using the four ribonucleoside triphosphates as substrates. Specific peripheric component of RNA polymerase III which synthesizes small RNAs, such as 5S rRNA and tRNAs.</text>
</comment>
<keyword evidence="7" id="KW-1185">Reference proteome</keyword>
<dbReference type="STRING" id="1328760.A0A165H079"/>
<dbReference type="Proteomes" id="UP000076632">
    <property type="component" value="Unassembled WGS sequence"/>
</dbReference>
<dbReference type="AlphaFoldDB" id="A0A165H079"/>
<evidence type="ECO:0000313" key="7">
    <source>
        <dbReference type="Proteomes" id="UP000076632"/>
    </source>
</evidence>
<dbReference type="PIRSF" id="PIRSF000777">
    <property type="entry name" value="RNA_polIII_C31"/>
    <property type="match status" value="1"/>
</dbReference>
<evidence type="ECO:0000256" key="4">
    <source>
        <dbReference type="PIRNR" id="PIRNR000777"/>
    </source>
</evidence>
<dbReference type="GO" id="GO:0006383">
    <property type="term" value="P:transcription by RNA polymerase III"/>
    <property type="evidence" value="ECO:0007669"/>
    <property type="project" value="UniProtKB-UniRule"/>
</dbReference>
<dbReference type="RefSeq" id="XP_018188378.1">
    <property type="nucleotide sequence ID" value="XM_018332594.1"/>
</dbReference>
<dbReference type="EMBL" id="KV407458">
    <property type="protein sequence ID" value="KZF22823.1"/>
    <property type="molecule type" value="Genomic_DNA"/>
</dbReference>
<accession>A0A165H079</accession>
<organism evidence="6 7">
    <name type="scientific">Xylona heveae (strain CBS 132557 / TC161)</name>
    <dbReference type="NCBI Taxonomy" id="1328760"/>
    <lineage>
        <taxon>Eukaryota</taxon>
        <taxon>Fungi</taxon>
        <taxon>Dikarya</taxon>
        <taxon>Ascomycota</taxon>
        <taxon>Pezizomycotina</taxon>
        <taxon>Xylonomycetes</taxon>
        <taxon>Xylonales</taxon>
        <taxon>Xylonaceae</taxon>
        <taxon>Xylona</taxon>
    </lineage>
</organism>
<evidence type="ECO:0000256" key="2">
    <source>
        <dbReference type="ARBA" id="ARBA00008352"/>
    </source>
</evidence>
<dbReference type="GO" id="GO:0005666">
    <property type="term" value="C:RNA polymerase III complex"/>
    <property type="evidence" value="ECO:0007669"/>
    <property type="project" value="UniProtKB-UniRule"/>
</dbReference>
<feature type="compositionally biased region" description="Acidic residues" evidence="5">
    <location>
        <begin position="178"/>
        <end position="211"/>
    </location>
</feature>
<name>A0A165H079_XYLHT</name>
<dbReference type="OrthoDB" id="5377312at2759"/>
<dbReference type="Pfam" id="PF11705">
    <property type="entry name" value="RNA_pol_3_Rpc31"/>
    <property type="match status" value="1"/>
</dbReference>
<comment type="subcellular location">
    <subcellularLocation>
        <location evidence="1 4">Nucleus</location>
    </subcellularLocation>
</comment>
<dbReference type="PANTHER" id="PTHR15367:SF2">
    <property type="entry name" value="DNA-DIRECTED RNA POLYMERASE III SUBUNIT"/>
    <property type="match status" value="1"/>
</dbReference>
<feature type="compositionally biased region" description="Acidic residues" evidence="5">
    <location>
        <begin position="219"/>
        <end position="236"/>
    </location>
</feature>
<evidence type="ECO:0000256" key="3">
    <source>
        <dbReference type="ARBA" id="ARBA00023242"/>
    </source>
</evidence>